<name>A0AA88DKT7_FICCA</name>
<evidence type="ECO:0000313" key="1">
    <source>
        <dbReference type="EMBL" id="GMN57102.1"/>
    </source>
</evidence>
<proteinExistence type="predicted"/>
<keyword evidence="2" id="KW-1185">Reference proteome</keyword>
<evidence type="ECO:0000313" key="2">
    <source>
        <dbReference type="Proteomes" id="UP001187192"/>
    </source>
</evidence>
<gene>
    <name evidence="1" type="ORF">TIFTF001_026213</name>
</gene>
<protein>
    <submittedName>
        <fullName evidence="1">Uncharacterized protein</fullName>
    </submittedName>
</protein>
<comment type="caution">
    <text evidence="1">The sequence shown here is derived from an EMBL/GenBank/DDBJ whole genome shotgun (WGS) entry which is preliminary data.</text>
</comment>
<dbReference type="AlphaFoldDB" id="A0AA88DKT7"/>
<organism evidence="1 2">
    <name type="scientific">Ficus carica</name>
    <name type="common">Common fig</name>
    <dbReference type="NCBI Taxonomy" id="3494"/>
    <lineage>
        <taxon>Eukaryota</taxon>
        <taxon>Viridiplantae</taxon>
        <taxon>Streptophyta</taxon>
        <taxon>Embryophyta</taxon>
        <taxon>Tracheophyta</taxon>
        <taxon>Spermatophyta</taxon>
        <taxon>Magnoliopsida</taxon>
        <taxon>eudicotyledons</taxon>
        <taxon>Gunneridae</taxon>
        <taxon>Pentapetalae</taxon>
        <taxon>rosids</taxon>
        <taxon>fabids</taxon>
        <taxon>Rosales</taxon>
        <taxon>Moraceae</taxon>
        <taxon>Ficeae</taxon>
        <taxon>Ficus</taxon>
    </lineage>
</organism>
<sequence length="181" mass="19935">MFFKVGHEYESRRCPIPSAAPRKYTDFNGVIGEGRSSISKISEVGGARLKLQDFRSGGFEGAVKIHSSDQLNAARSILQACIDSAGQNTYLQHGAYENVNAKQGSYQTMNTQQRPYQMKARQSPYELSAQQGAYNTNAPLPKVPTNTNYSFSSILSFSENSSSHFVQHNANINTFLNAIIA</sequence>
<dbReference type="Proteomes" id="UP001187192">
    <property type="component" value="Unassembled WGS sequence"/>
</dbReference>
<accession>A0AA88DKT7</accession>
<dbReference type="EMBL" id="BTGU01000068">
    <property type="protein sequence ID" value="GMN57102.1"/>
    <property type="molecule type" value="Genomic_DNA"/>
</dbReference>
<reference evidence="1" key="1">
    <citation type="submission" date="2023-07" db="EMBL/GenBank/DDBJ databases">
        <title>draft genome sequence of fig (Ficus carica).</title>
        <authorList>
            <person name="Takahashi T."/>
            <person name="Nishimura K."/>
        </authorList>
    </citation>
    <scope>NUCLEOTIDE SEQUENCE</scope>
</reference>